<dbReference type="EMBL" id="MK500408">
    <property type="protein sequence ID" value="QBK89175.1"/>
    <property type="molecule type" value="Genomic_DNA"/>
</dbReference>
<accession>A0A481Z286</accession>
<proteinExistence type="predicted"/>
<reference evidence="1" key="1">
    <citation type="journal article" date="2019" name="MBio">
        <title>Virus Genomes from Deep Sea Sediments Expand the Ocean Megavirome and Support Independent Origins of Viral Gigantism.</title>
        <authorList>
            <person name="Backstrom D."/>
            <person name="Yutin N."/>
            <person name="Jorgensen S.L."/>
            <person name="Dharamshi J."/>
            <person name="Homa F."/>
            <person name="Zaremba-Niedwiedzka K."/>
            <person name="Spang A."/>
            <person name="Wolf Y.I."/>
            <person name="Koonin E.V."/>
            <person name="Ettema T.J."/>
        </authorList>
    </citation>
    <scope>NUCLEOTIDE SEQUENCE</scope>
</reference>
<gene>
    <name evidence="1" type="ORF">LCMiAC02_02690</name>
</gene>
<protein>
    <submittedName>
        <fullName evidence="1">Uncharacterized protein</fullName>
    </submittedName>
</protein>
<sequence>MNKKLTDLTFNELRNKLFKCNDNLQEYIIRRIMKDKYIKYKLKEKELLERRSEKEYKIKEYKLENENDIINELVNNIEKNDKYKYKYKDNYKSLNREMSRKQILDLCENDDVNNNLMNRMNNERDIRMNKKFINKPNKHPLITPYSNGHTQYAQYNNNVNITDFNTLTNAFNIIN</sequence>
<name>A0A481Z286_9VIRU</name>
<evidence type="ECO:0000313" key="1">
    <source>
        <dbReference type="EMBL" id="QBK89175.1"/>
    </source>
</evidence>
<organism evidence="1">
    <name type="scientific">Mimivirus LCMiAC02</name>
    <dbReference type="NCBI Taxonomy" id="2506609"/>
    <lineage>
        <taxon>Viruses</taxon>
        <taxon>Varidnaviria</taxon>
        <taxon>Bamfordvirae</taxon>
        <taxon>Nucleocytoviricota</taxon>
        <taxon>Megaviricetes</taxon>
        <taxon>Imitervirales</taxon>
        <taxon>Mimiviridae</taxon>
        <taxon>Klosneuvirinae</taxon>
    </lineage>
</organism>